<dbReference type="InterPro" id="IPR005467">
    <property type="entry name" value="His_kinase_dom"/>
</dbReference>
<keyword evidence="16" id="KW-0175">Coiled coil</keyword>
<keyword evidence="14 17" id="KW-0472">Membrane</keyword>
<keyword evidence="4" id="KW-1003">Cell membrane</keyword>
<keyword evidence="5" id="KW-0997">Cell inner membrane</keyword>
<dbReference type="InterPro" id="IPR003661">
    <property type="entry name" value="HisK_dim/P_dom"/>
</dbReference>
<evidence type="ECO:0000256" key="2">
    <source>
        <dbReference type="ARBA" id="ARBA00004429"/>
    </source>
</evidence>
<dbReference type="SMART" id="SM00387">
    <property type="entry name" value="HATPase_c"/>
    <property type="match status" value="1"/>
</dbReference>
<evidence type="ECO:0000256" key="8">
    <source>
        <dbReference type="ARBA" id="ARBA00022692"/>
    </source>
</evidence>
<name>A0A316F2D1_9BURK</name>
<dbReference type="Proteomes" id="UP000245754">
    <property type="component" value="Unassembled WGS sequence"/>
</dbReference>
<dbReference type="Gene3D" id="6.10.250.3020">
    <property type="match status" value="1"/>
</dbReference>
<dbReference type="EC" id="2.7.13.3" evidence="3"/>
<evidence type="ECO:0000256" key="10">
    <source>
        <dbReference type="ARBA" id="ARBA00022777"/>
    </source>
</evidence>
<keyword evidence="6" id="KW-0597">Phosphoprotein</keyword>
<evidence type="ECO:0000256" key="1">
    <source>
        <dbReference type="ARBA" id="ARBA00000085"/>
    </source>
</evidence>
<evidence type="ECO:0000256" key="15">
    <source>
        <dbReference type="ARBA" id="ARBA00073143"/>
    </source>
</evidence>
<evidence type="ECO:0000256" key="11">
    <source>
        <dbReference type="ARBA" id="ARBA00022840"/>
    </source>
</evidence>
<keyword evidence="11" id="KW-0067">ATP-binding</keyword>
<evidence type="ECO:0000256" key="13">
    <source>
        <dbReference type="ARBA" id="ARBA00023012"/>
    </source>
</evidence>
<dbReference type="RefSeq" id="WP_109581941.1">
    <property type="nucleotide sequence ID" value="NZ_QGGT01000001.1"/>
</dbReference>
<dbReference type="Gene3D" id="1.10.287.130">
    <property type="match status" value="1"/>
</dbReference>
<reference evidence="19 20" key="1">
    <citation type="submission" date="2018-05" db="EMBL/GenBank/DDBJ databases">
        <title>Genomic Encyclopedia of Type Strains, Phase IV (KMG-V): Genome sequencing to study the core and pangenomes of soil and plant-associated prokaryotes.</title>
        <authorList>
            <person name="Whitman W."/>
        </authorList>
    </citation>
    <scope>NUCLEOTIDE SEQUENCE [LARGE SCALE GENOMIC DNA]</scope>
    <source>
        <strain evidence="19 20">SLV-132</strain>
    </source>
</reference>
<feature type="transmembrane region" description="Helical" evidence="17">
    <location>
        <begin position="312"/>
        <end position="334"/>
    </location>
</feature>
<organism evidence="19 20">
    <name type="scientific">Cupriavidus plantarum</name>
    <dbReference type="NCBI Taxonomy" id="942865"/>
    <lineage>
        <taxon>Bacteria</taxon>
        <taxon>Pseudomonadati</taxon>
        <taxon>Pseudomonadota</taxon>
        <taxon>Betaproteobacteria</taxon>
        <taxon>Burkholderiales</taxon>
        <taxon>Burkholderiaceae</taxon>
        <taxon>Cupriavidus</taxon>
    </lineage>
</organism>
<keyword evidence="20" id="KW-1185">Reference proteome</keyword>
<dbReference type="SMART" id="SM00388">
    <property type="entry name" value="HisKA"/>
    <property type="match status" value="1"/>
</dbReference>
<evidence type="ECO:0000256" key="5">
    <source>
        <dbReference type="ARBA" id="ARBA00022519"/>
    </source>
</evidence>
<feature type="transmembrane region" description="Helical" evidence="17">
    <location>
        <begin position="20"/>
        <end position="42"/>
    </location>
</feature>
<dbReference type="Pfam" id="PF02518">
    <property type="entry name" value="HATPase_c"/>
    <property type="match status" value="1"/>
</dbReference>
<dbReference type="InterPro" id="IPR017055">
    <property type="entry name" value="Sig_transdc_His_kinase_DctB"/>
</dbReference>
<evidence type="ECO:0000256" key="3">
    <source>
        <dbReference type="ARBA" id="ARBA00012438"/>
    </source>
</evidence>
<evidence type="ECO:0000313" key="20">
    <source>
        <dbReference type="Proteomes" id="UP000245754"/>
    </source>
</evidence>
<dbReference type="InterPro" id="IPR033479">
    <property type="entry name" value="dCache_1"/>
</dbReference>
<proteinExistence type="predicted"/>
<dbReference type="PROSITE" id="PS50109">
    <property type="entry name" value="HIS_KIN"/>
    <property type="match status" value="1"/>
</dbReference>
<dbReference type="CDD" id="cd00082">
    <property type="entry name" value="HisKA"/>
    <property type="match status" value="1"/>
</dbReference>
<gene>
    <name evidence="19" type="ORF">C7419_1012230</name>
</gene>
<dbReference type="SUPFAM" id="SSF103190">
    <property type="entry name" value="Sensory domain-like"/>
    <property type="match status" value="1"/>
</dbReference>
<dbReference type="PRINTS" id="PR00344">
    <property type="entry name" value="BCTRLSENSOR"/>
</dbReference>
<dbReference type="AlphaFoldDB" id="A0A316F2D1"/>
<dbReference type="InterPro" id="IPR004358">
    <property type="entry name" value="Sig_transdc_His_kin-like_C"/>
</dbReference>
<dbReference type="SUPFAM" id="SSF55874">
    <property type="entry name" value="ATPase domain of HSP90 chaperone/DNA topoisomerase II/histidine kinase"/>
    <property type="match status" value="1"/>
</dbReference>
<evidence type="ECO:0000256" key="17">
    <source>
        <dbReference type="SAM" id="Phobius"/>
    </source>
</evidence>
<evidence type="ECO:0000256" key="7">
    <source>
        <dbReference type="ARBA" id="ARBA00022679"/>
    </source>
</evidence>
<dbReference type="PIRSF" id="PIRSF036431">
    <property type="entry name" value="STHK_DctB"/>
    <property type="match status" value="1"/>
</dbReference>
<keyword evidence="10 19" id="KW-0418">Kinase</keyword>
<dbReference type="Pfam" id="PF00512">
    <property type="entry name" value="HisKA"/>
    <property type="match status" value="1"/>
</dbReference>
<dbReference type="PANTHER" id="PTHR43065">
    <property type="entry name" value="SENSOR HISTIDINE KINASE"/>
    <property type="match status" value="1"/>
</dbReference>
<dbReference type="EMBL" id="QGGT01000001">
    <property type="protein sequence ID" value="PWK38335.1"/>
    <property type="molecule type" value="Genomic_DNA"/>
</dbReference>
<dbReference type="FunFam" id="1.10.287.130:FF:000049">
    <property type="entry name" value="C4-dicarboxylate transport sensor protein DctB"/>
    <property type="match status" value="1"/>
</dbReference>
<evidence type="ECO:0000256" key="12">
    <source>
        <dbReference type="ARBA" id="ARBA00022989"/>
    </source>
</evidence>
<keyword evidence="12 17" id="KW-1133">Transmembrane helix</keyword>
<dbReference type="InterPro" id="IPR036097">
    <property type="entry name" value="HisK_dim/P_sf"/>
</dbReference>
<dbReference type="Pfam" id="PF02743">
    <property type="entry name" value="dCache_1"/>
    <property type="match status" value="1"/>
</dbReference>
<dbReference type="InterPro" id="IPR029151">
    <property type="entry name" value="Sensor-like_sf"/>
</dbReference>
<comment type="catalytic activity">
    <reaction evidence="1">
        <text>ATP + protein L-histidine = ADP + protein N-phospho-L-histidine.</text>
        <dbReference type="EC" id="2.7.13.3"/>
    </reaction>
</comment>
<dbReference type="GO" id="GO:0005886">
    <property type="term" value="C:plasma membrane"/>
    <property type="evidence" value="ECO:0007669"/>
    <property type="project" value="UniProtKB-SubCell"/>
</dbReference>
<evidence type="ECO:0000256" key="4">
    <source>
        <dbReference type="ARBA" id="ARBA00022475"/>
    </source>
</evidence>
<keyword evidence="9" id="KW-0547">Nucleotide-binding</keyword>
<dbReference type="SUPFAM" id="SSF47384">
    <property type="entry name" value="Homodimeric domain of signal transducing histidine kinase"/>
    <property type="match status" value="1"/>
</dbReference>
<dbReference type="InterPro" id="IPR003594">
    <property type="entry name" value="HATPase_dom"/>
</dbReference>
<sequence length="640" mass="68619">MQHEDLVIPSTAATPARPRVALSLLALLVLAALIAAASWFGYRYTYDAALARQAERGQVQLRLYAQALDSELARYDYVPSLLSLDARIDALLHDSKDPTRVAEANVYLAALNARAGTRVVYVLDARGHVVATSNYQRPDSYLGEDLSFRPYFHTAIEGQLGRFYGVGTTRSESGYYLSAPLGDRDHPSGVAVVKIGLEPLENRWQGADSQMLLADENGVVILASDPSWKLAAVREIPPDLRARLDQTLQYNRAPLPTLALTTVRTLGFGPGPGGDALVRLRQGPPMLAQHASLPGTGWDLTLLTNTSQARLAALNTAALAGVVTAFVLLLAAAWNVRRRIVSERLAARHALEAANNELERKVAERTADLSAANHQLHAEVAERIRTESFLRQAQDGLMQAGKLAAVGQMSAGIAHELNQPLAALRTLSGNACKFLDRGDAATTRDNLEKIIALVERMGRITGALKSFARDPASGPRRCAKLADAVDNALFLMESRVSATAPPLRPHIDRDIDPHLTVACDPNRLEQVLVNLIGNALDATSSQSAPKLWLHAYESGGLVHLTVRDNGPGLSEEAFARLFEPFFTTKPAGEGLGLGLTLSAGILNESGGTLTAINHPDGGACFTLALPAAIGNVTREVPHVG</sequence>
<dbReference type="InterPro" id="IPR036890">
    <property type="entry name" value="HATPase_C_sf"/>
</dbReference>
<keyword evidence="7" id="KW-0808">Transferase</keyword>
<dbReference type="Gene3D" id="3.30.565.10">
    <property type="entry name" value="Histidine kinase-like ATPase, C-terminal domain"/>
    <property type="match status" value="1"/>
</dbReference>
<keyword evidence="13" id="KW-0902">Two-component regulatory system</keyword>
<keyword evidence="8 17" id="KW-0812">Transmembrane</keyword>
<evidence type="ECO:0000256" key="14">
    <source>
        <dbReference type="ARBA" id="ARBA00023136"/>
    </source>
</evidence>
<evidence type="ECO:0000259" key="18">
    <source>
        <dbReference type="PROSITE" id="PS50109"/>
    </source>
</evidence>
<feature type="domain" description="Histidine kinase" evidence="18">
    <location>
        <begin position="412"/>
        <end position="629"/>
    </location>
</feature>
<dbReference type="Gene3D" id="3.30.450.20">
    <property type="entry name" value="PAS domain"/>
    <property type="match status" value="2"/>
</dbReference>
<feature type="coiled-coil region" evidence="16">
    <location>
        <begin position="344"/>
        <end position="375"/>
    </location>
</feature>
<comment type="caution">
    <text evidence="19">The sequence shown here is derived from an EMBL/GenBank/DDBJ whole genome shotgun (WGS) entry which is preliminary data.</text>
</comment>
<evidence type="ECO:0000256" key="16">
    <source>
        <dbReference type="SAM" id="Coils"/>
    </source>
</evidence>
<comment type="subcellular location">
    <subcellularLocation>
        <location evidence="2">Cell inner membrane</location>
        <topology evidence="2">Multi-pass membrane protein</topology>
    </subcellularLocation>
</comment>
<evidence type="ECO:0000256" key="9">
    <source>
        <dbReference type="ARBA" id="ARBA00022741"/>
    </source>
</evidence>
<dbReference type="GO" id="GO:0005524">
    <property type="term" value="F:ATP binding"/>
    <property type="evidence" value="ECO:0007669"/>
    <property type="project" value="UniProtKB-KW"/>
</dbReference>
<accession>A0A316F2D1</accession>
<evidence type="ECO:0000313" key="19">
    <source>
        <dbReference type="EMBL" id="PWK38335.1"/>
    </source>
</evidence>
<dbReference type="PANTHER" id="PTHR43065:SF46">
    <property type="entry name" value="C4-DICARBOXYLATE TRANSPORT SENSOR PROTEIN DCTB"/>
    <property type="match status" value="1"/>
</dbReference>
<evidence type="ECO:0000256" key="6">
    <source>
        <dbReference type="ARBA" id="ARBA00022553"/>
    </source>
</evidence>
<dbReference type="GO" id="GO:0000155">
    <property type="term" value="F:phosphorelay sensor kinase activity"/>
    <property type="evidence" value="ECO:0007669"/>
    <property type="project" value="InterPro"/>
</dbReference>
<protein>
    <recommendedName>
        <fullName evidence="15">C4-dicarboxylate transport sensor protein DctB</fullName>
        <ecNumber evidence="3">2.7.13.3</ecNumber>
    </recommendedName>
</protein>